<reference evidence="2 3" key="1">
    <citation type="submission" date="2018-08" db="EMBL/GenBank/DDBJ databases">
        <title>A genome reference for cultivated species of the human gut microbiota.</title>
        <authorList>
            <person name="Zou Y."/>
            <person name="Xue W."/>
            <person name="Luo G."/>
        </authorList>
    </citation>
    <scope>NUCLEOTIDE SEQUENCE [LARGE SCALE GENOMIC DNA]</scope>
    <source>
        <strain evidence="2 3">AF26-20BH</strain>
    </source>
</reference>
<gene>
    <name evidence="2" type="ORF">DWY65_14485</name>
</gene>
<dbReference type="Gene3D" id="3.40.50.300">
    <property type="entry name" value="P-loop containing nucleotide triphosphate hydrolases"/>
    <property type="match status" value="1"/>
</dbReference>
<proteinExistence type="predicted"/>
<feature type="domain" description="ATPase AAA-type core" evidence="1">
    <location>
        <begin position="48"/>
        <end position="372"/>
    </location>
</feature>
<dbReference type="GO" id="GO:0005524">
    <property type="term" value="F:ATP binding"/>
    <property type="evidence" value="ECO:0007669"/>
    <property type="project" value="UniProtKB-KW"/>
</dbReference>
<dbReference type="InterPro" id="IPR027417">
    <property type="entry name" value="P-loop_NTPase"/>
</dbReference>
<comment type="caution">
    <text evidence="2">The sequence shown here is derived from an EMBL/GenBank/DDBJ whole genome shotgun (WGS) entry which is preliminary data.</text>
</comment>
<accession>A0A412DE06</accession>
<dbReference type="EMBL" id="QRTW01000035">
    <property type="protein sequence ID" value="RGR10005.1"/>
    <property type="molecule type" value="Genomic_DNA"/>
</dbReference>
<evidence type="ECO:0000313" key="2">
    <source>
        <dbReference type="EMBL" id="RGR10005.1"/>
    </source>
</evidence>
<organism evidence="2 3">
    <name type="scientific">Bacteroides stercoris</name>
    <dbReference type="NCBI Taxonomy" id="46506"/>
    <lineage>
        <taxon>Bacteria</taxon>
        <taxon>Pseudomonadati</taxon>
        <taxon>Bacteroidota</taxon>
        <taxon>Bacteroidia</taxon>
        <taxon>Bacteroidales</taxon>
        <taxon>Bacteroidaceae</taxon>
        <taxon>Bacteroides</taxon>
    </lineage>
</organism>
<name>A0A412DE06_BACSE</name>
<keyword evidence="2" id="KW-0067">ATP-binding</keyword>
<dbReference type="SUPFAM" id="SSF52540">
    <property type="entry name" value="P-loop containing nucleoside triphosphate hydrolases"/>
    <property type="match status" value="1"/>
</dbReference>
<keyword evidence="2" id="KW-0547">Nucleotide-binding</keyword>
<dbReference type="PANTHER" id="PTHR40396:SF1">
    <property type="entry name" value="ATPASE AAA-TYPE CORE DOMAIN-CONTAINING PROTEIN"/>
    <property type="match status" value="1"/>
</dbReference>
<evidence type="ECO:0000313" key="3">
    <source>
        <dbReference type="Proteomes" id="UP000283310"/>
    </source>
</evidence>
<dbReference type="RefSeq" id="WP_117904693.1">
    <property type="nucleotide sequence ID" value="NZ_JADNPL010000034.1"/>
</dbReference>
<dbReference type="AlphaFoldDB" id="A0A412DE06"/>
<dbReference type="InterPro" id="IPR003959">
    <property type="entry name" value="ATPase_AAA_core"/>
</dbReference>
<sequence length="432" mass="49502">MIAEFSIENFFSIKSAQKISFEPSVDTFMSDEYSYEVKEGVRLLKVGIIYGANASGKTNILNAIEFFKILVLRMPKDRNEKTGVVPFMLDDISRNETTKLSMAFYINQSKYILSFELDAKHIYSETLIVYDSIRPTKLYNRSYDDSTDSTTIDFGVNLKMTKKSQDVISGNTINNCSVLAAFGKSNVERTKLNDVYDYFAKQVKDVLAPGMLLSGYVKSRLDKDETGDLKKFILNFLKASDFNIEDVVLHEEEELITPELEQLIQNAPIDKDAKAEMLRKGKITNTELTFKHKVGDKVYDLSEEYESNGTMRFLGMAVILNFLLKTNRFVSIDEVETSIHYELLAYFIKVFLANSNRTSQMLLTTHDINLLNEDFIRRDTIWFTDKDELGETKIMRLSSLGLHKNLSPYNAYKQGKLVKLPFLGSQYINLND</sequence>
<dbReference type="GO" id="GO:0016887">
    <property type="term" value="F:ATP hydrolysis activity"/>
    <property type="evidence" value="ECO:0007669"/>
    <property type="project" value="InterPro"/>
</dbReference>
<dbReference type="PANTHER" id="PTHR40396">
    <property type="entry name" value="ATPASE-LIKE PROTEIN"/>
    <property type="match status" value="1"/>
</dbReference>
<evidence type="ECO:0000259" key="1">
    <source>
        <dbReference type="Pfam" id="PF13304"/>
    </source>
</evidence>
<protein>
    <submittedName>
        <fullName evidence="2">ATP-binding protein</fullName>
    </submittedName>
</protein>
<dbReference type="Pfam" id="PF13304">
    <property type="entry name" value="AAA_21"/>
    <property type="match status" value="1"/>
</dbReference>
<dbReference type="Proteomes" id="UP000283310">
    <property type="component" value="Unassembled WGS sequence"/>
</dbReference>